<name>A0A6A6QPT5_9PEZI</name>
<keyword evidence="4" id="KW-1185">Reference proteome</keyword>
<proteinExistence type="predicted"/>
<feature type="compositionally biased region" description="Basic and acidic residues" evidence="1">
    <location>
        <begin position="566"/>
        <end position="580"/>
    </location>
</feature>
<reference evidence="3" key="1">
    <citation type="journal article" date="2020" name="Stud. Mycol.">
        <title>101 Dothideomycetes genomes: a test case for predicting lifestyles and emergence of pathogens.</title>
        <authorList>
            <person name="Haridas S."/>
            <person name="Albert R."/>
            <person name="Binder M."/>
            <person name="Bloem J."/>
            <person name="Labutti K."/>
            <person name="Salamov A."/>
            <person name="Andreopoulos B."/>
            <person name="Baker S."/>
            <person name="Barry K."/>
            <person name="Bills G."/>
            <person name="Bluhm B."/>
            <person name="Cannon C."/>
            <person name="Castanera R."/>
            <person name="Culley D."/>
            <person name="Daum C."/>
            <person name="Ezra D."/>
            <person name="Gonzalez J."/>
            <person name="Henrissat B."/>
            <person name="Kuo A."/>
            <person name="Liang C."/>
            <person name="Lipzen A."/>
            <person name="Lutzoni F."/>
            <person name="Magnuson J."/>
            <person name="Mondo S."/>
            <person name="Nolan M."/>
            <person name="Ohm R."/>
            <person name="Pangilinan J."/>
            <person name="Park H.-J."/>
            <person name="Ramirez L."/>
            <person name="Alfaro M."/>
            <person name="Sun H."/>
            <person name="Tritt A."/>
            <person name="Yoshinaga Y."/>
            <person name="Zwiers L.-H."/>
            <person name="Turgeon B."/>
            <person name="Goodwin S."/>
            <person name="Spatafora J."/>
            <person name="Crous P."/>
            <person name="Grigoriev I."/>
        </authorList>
    </citation>
    <scope>NUCLEOTIDE SEQUENCE</scope>
    <source>
        <strain evidence="3">CBS 269.34</strain>
    </source>
</reference>
<feature type="region of interest" description="Disordered" evidence="1">
    <location>
        <begin position="559"/>
        <end position="597"/>
    </location>
</feature>
<keyword evidence="2" id="KW-1133">Transmembrane helix</keyword>
<dbReference type="AlphaFoldDB" id="A0A6A6QPT5"/>
<evidence type="ECO:0000313" key="3">
    <source>
        <dbReference type="EMBL" id="KAF2494169.1"/>
    </source>
</evidence>
<accession>A0A6A6QPT5</accession>
<keyword evidence="2" id="KW-0812">Transmembrane</keyword>
<evidence type="ECO:0000256" key="1">
    <source>
        <dbReference type="SAM" id="MobiDB-lite"/>
    </source>
</evidence>
<evidence type="ECO:0000313" key="4">
    <source>
        <dbReference type="Proteomes" id="UP000799750"/>
    </source>
</evidence>
<evidence type="ECO:0000256" key="2">
    <source>
        <dbReference type="SAM" id="Phobius"/>
    </source>
</evidence>
<dbReference type="OrthoDB" id="5397682at2759"/>
<feature type="compositionally biased region" description="Basic and acidic residues" evidence="1">
    <location>
        <begin position="12"/>
        <end position="22"/>
    </location>
</feature>
<protein>
    <recommendedName>
        <fullName evidence="5">Glycosyltransferase 2</fullName>
    </recommendedName>
</protein>
<dbReference type="PANTHER" id="PTHR33604">
    <property type="entry name" value="OSJNBA0004B13.7 PROTEIN"/>
    <property type="match status" value="1"/>
</dbReference>
<keyword evidence="2" id="KW-0472">Membrane</keyword>
<feature type="region of interest" description="Disordered" evidence="1">
    <location>
        <begin position="1"/>
        <end position="28"/>
    </location>
</feature>
<organism evidence="3 4">
    <name type="scientific">Lophium mytilinum</name>
    <dbReference type="NCBI Taxonomy" id="390894"/>
    <lineage>
        <taxon>Eukaryota</taxon>
        <taxon>Fungi</taxon>
        <taxon>Dikarya</taxon>
        <taxon>Ascomycota</taxon>
        <taxon>Pezizomycotina</taxon>
        <taxon>Dothideomycetes</taxon>
        <taxon>Pleosporomycetidae</taxon>
        <taxon>Mytilinidiales</taxon>
        <taxon>Mytilinidiaceae</taxon>
        <taxon>Lophium</taxon>
    </lineage>
</organism>
<dbReference type="EMBL" id="MU004191">
    <property type="protein sequence ID" value="KAF2494169.1"/>
    <property type="molecule type" value="Genomic_DNA"/>
</dbReference>
<feature type="region of interest" description="Disordered" evidence="1">
    <location>
        <begin position="65"/>
        <end position="106"/>
    </location>
</feature>
<gene>
    <name evidence="3" type="ORF">BU16DRAFT_563106</name>
</gene>
<dbReference type="Proteomes" id="UP000799750">
    <property type="component" value="Unassembled WGS sequence"/>
</dbReference>
<dbReference type="PANTHER" id="PTHR33604:SF3">
    <property type="entry name" value="OSJNBA0004B13.7 PROTEIN"/>
    <property type="match status" value="1"/>
</dbReference>
<feature type="transmembrane region" description="Helical" evidence="2">
    <location>
        <begin position="42"/>
        <end position="60"/>
    </location>
</feature>
<sequence>MVTRTIFPTDEELGKKDDDHKPTRSPTWSALRNPLRWRRRRILLALVGLYLLYVFIHNIPDLGEENGRRPPKIPLTKSGKSSSSDLGPPTGPPPGTKTPKDEETSHTYSGRIRFYKLGATLQGFYMGNRYTNRNVLFAVSNLKSASVMLPLACEMSKWNRNDVHLAFVGREDIPLEDILEINGVDEKKCKVYWHDARPDYSEYSTDFRAEASVTAAMNHIHNYLHPQVAIIDDSVSEDAFFVRSIRAKAKVQDMPIIEIPKDGSENFLWLGRLDAGSLRSWHRSTIDILIQAPSQSSGSLIRLLRSIQTADYRGLKPPRLIIELPTRLDPPTQYYLENLIWPPAAKDSPLATSEIILRHRIPNEQSSQEESSIRFLESFFPTSPANSHVLLLSPQAELSPLYYHYLKYNLLEYKYSTYGAEDAADVMGLALELPSYLLDGTSSLKAPTLVDMHDSKYKAMTGVPSVPFVWQAPNSNAALYFGDKWVELHSFLSNRISAERRTPKRAPRAKLISETFPAWAEYMLEFMRTRGYGLIYPGTLSSESLAKVHNELYQLPEEFQVPLSEPKPKDSDAPPPKKPEQPFLTDEAPPPPPVNAESPLVPFSRPLHAALPFEGDLPEIPHLPHLLYSGELIAPANVTREADAFAAKFREEIGGCAPVPKGQRRKVLPGSARDLFCFGDEDEDDFEDEEQPLLGSEATDAFWGRKPAVVEEEDATSVVAPAASASASAAASEMPVSSAAAVMKEGV</sequence>
<evidence type="ECO:0008006" key="5">
    <source>
        <dbReference type="Google" id="ProtNLM"/>
    </source>
</evidence>